<dbReference type="RefSeq" id="WP_222927110.1">
    <property type="nucleotide sequence ID" value="NZ_LOHZ01000043.1"/>
</dbReference>
<name>A0A162M6A2_9FIRM</name>
<keyword evidence="1" id="KW-1133">Transmembrane helix</keyword>
<gene>
    <name evidence="2" type="ORF">ATZ99_20610</name>
</gene>
<dbReference type="STRING" id="520767.ATZ99_20610"/>
<feature type="transmembrane region" description="Helical" evidence="1">
    <location>
        <begin position="89"/>
        <end position="105"/>
    </location>
</feature>
<evidence type="ECO:0008006" key="4">
    <source>
        <dbReference type="Google" id="ProtNLM"/>
    </source>
</evidence>
<organism evidence="2 3">
    <name type="scientific">Thermovenabulum gondwanense</name>
    <dbReference type="NCBI Taxonomy" id="520767"/>
    <lineage>
        <taxon>Bacteria</taxon>
        <taxon>Bacillati</taxon>
        <taxon>Bacillota</taxon>
        <taxon>Clostridia</taxon>
        <taxon>Thermosediminibacterales</taxon>
        <taxon>Thermosediminibacteraceae</taxon>
        <taxon>Thermovenabulum</taxon>
    </lineage>
</organism>
<dbReference type="AlphaFoldDB" id="A0A162M6A2"/>
<reference evidence="2 3" key="1">
    <citation type="submission" date="2015-12" db="EMBL/GenBank/DDBJ databases">
        <title>Draft genome of Thermovenabulum gondwanense isolated from a red thermophilic microbial mat colonisisng an outflow channel of a bore well.</title>
        <authorList>
            <person name="Patel B.K."/>
        </authorList>
    </citation>
    <scope>NUCLEOTIDE SEQUENCE [LARGE SCALE GENOMIC DNA]</scope>
    <source>
        <strain evidence="2 3">R270</strain>
    </source>
</reference>
<feature type="transmembrane region" description="Helical" evidence="1">
    <location>
        <begin position="58"/>
        <end position="77"/>
    </location>
</feature>
<evidence type="ECO:0000313" key="2">
    <source>
        <dbReference type="EMBL" id="KYO64301.1"/>
    </source>
</evidence>
<dbReference type="Proteomes" id="UP000075737">
    <property type="component" value="Unassembled WGS sequence"/>
</dbReference>
<comment type="caution">
    <text evidence="2">The sequence shown here is derived from an EMBL/GenBank/DDBJ whole genome shotgun (WGS) entry which is preliminary data.</text>
</comment>
<proteinExistence type="predicted"/>
<dbReference type="PANTHER" id="PTHR43849:SF2">
    <property type="entry name" value="BLL3936 PROTEIN"/>
    <property type="match status" value="1"/>
</dbReference>
<feature type="transmembrane region" description="Helical" evidence="1">
    <location>
        <begin position="35"/>
        <end position="52"/>
    </location>
</feature>
<dbReference type="PANTHER" id="PTHR43849">
    <property type="entry name" value="BLL3936 PROTEIN"/>
    <property type="match status" value="1"/>
</dbReference>
<keyword evidence="1" id="KW-0472">Membrane</keyword>
<keyword evidence="3" id="KW-1185">Reference proteome</keyword>
<protein>
    <recommendedName>
        <fullName evidence="4">C4-dicarboxylate ABC transporter permease</fullName>
    </recommendedName>
</protein>
<dbReference type="EMBL" id="LOHZ01000043">
    <property type="protein sequence ID" value="KYO64301.1"/>
    <property type="molecule type" value="Genomic_DNA"/>
</dbReference>
<sequence length="125" mass="14692">MSDKQIVNENQIQETIKKYDKTERTKELKGNLKKLVSFIAIAMALYHLYTSWHGTPTAIIHRSIHVSFMLVLIYFLYPMSSKENGFTKFFDIILIAASIIPYLYLRANFHEIVNRAGMPTTWIYW</sequence>
<evidence type="ECO:0000313" key="3">
    <source>
        <dbReference type="Proteomes" id="UP000075737"/>
    </source>
</evidence>
<keyword evidence="1" id="KW-0812">Transmembrane</keyword>
<accession>A0A162M6A2</accession>
<evidence type="ECO:0000256" key="1">
    <source>
        <dbReference type="SAM" id="Phobius"/>
    </source>
</evidence>